<evidence type="ECO:0000313" key="2">
    <source>
        <dbReference type="Proteomes" id="UP001500571"/>
    </source>
</evidence>
<organism evidence="1 2">
    <name type="scientific">Nocardioides panacihumi</name>
    <dbReference type="NCBI Taxonomy" id="400774"/>
    <lineage>
        <taxon>Bacteria</taxon>
        <taxon>Bacillati</taxon>
        <taxon>Actinomycetota</taxon>
        <taxon>Actinomycetes</taxon>
        <taxon>Propionibacteriales</taxon>
        <taxon>Nocardioidaceae</taxon>
        <taxon>Nocardioides</taxon>
    </lineage>
</organism>
<evidence type="ECO:0000313" key="1">
    <source>
        <dbReference type="EMBL" id="GAA1964304.1"/>
    </source>
</evidence>
<comment type="caution">
    <text evidence="1">The sequence shown here is derived from an EMBL/GenBank/DDBJ whole genome shotgun (WGS) entry which is preliminary data.</text>
</comment>
<name>A0ABN2R6E6_9ACTN</name>
<sequence>MRLTLQVEPHGWGRLEFADTHVATIVRVSNVSDVFADVIDAIAAAAAGAESVEAYLGLEPGLATVRISRHDEAWSRIEIDVGDHWGAHGAFSFPFETRSLAKLGLEFAATVDRETYLDAWAPQVTWPTESLEGLRDLAQ</sequence>
<protein>
    <submittedName>
        <fullName evidence="1">Uncharacterized protein</fullName>
    </submittedName>
</protein>
<accession>A0ABN2R6E6</accession>
<dbReference type="RefSeq" id="WP_344045233.1">
    <property type="nucleotide sequence ID" value="NZ_BAAAPB010000002.1"/>
</dbReference>
<dbReference type="EMBL" id="BAAAPB010000002">
    <property type="protein sequence ID" value="GAA1964304.1"/>
    <property type="molecule type" value="Genomic_DNA"/>
</dbReference>
<keyword evidence="2" id="KW-1185">Reference proteome</keyword>
<dbReference type="Proteomes" id="UP001500571">
    <property type="component" value="Unassembled WGS sequence"/>
</dbReference>
<gene>
    <name evidence="1" type="ORF">GCM10009798_25600</name>
</gene>
<reference evidence="1 2" key="1">
    <citation type="journal article" date="2019" name="Int. J. Syst. Evol. Microbiol.">
        <title>The Global Catalogue of Microorganisms (GCM) 10K type strain sequencing project: providing services to taxonomists for standard genome sequencing and annotation.</title>
        <authorList>
            <consortium name="The Broad Institute Genomics Platform"/>
            <consortium name="The Broad Institute Genome Sequencing Center for Infectious Disease"/>
            <person name="Wu L."/>
            <person name="Ma J."/>
        </authorList>
    </citation>
    <scope>NUCLEOTIDE SEQUENCE [LARGE SCALE GENOMIC DNA]</scope>
    <source>
        <strain evidence="1 2">JCM 15309</strain>
    </source>
</reference>
<proteinExistence type="predicted"/>